<keyword evidence="1" id="KW-0812">Transmembrane</keyword>
<proteinExistence type="predicted"/>
<accession>A0A1J3IEB2</accession>
<keyword evidence="1" id="KW-0472">Membrane</keyword>
<dbReference type="EMBL" id="GEVL01008656">
    <property type="protein sequence ID" value="JAU68685.1"/>
    <property type="molecule type" value="Transcribed_RNA"/>
</dbReference>
<organism evidence="3">
    <name type="scientific">Noccaea caerulescens</name>
    <name type="common">Alpine penny-cress</name>
    <name type="synonym">Thlaspi caerulescens</name>
    <dbReference type="NCBI Taxonomy" id="107243"/>
    <lineage>
        <taxon>Eukaryota</taxon>
        <taxon>Viridiplantae</taxon>
        <taxon>Streptophyta</taxon>
        <taxon>Embryophyta</taxon>
        <taxon>Tracheophyta</taxon>
        <taxon>Spermatophyta</taxon>
        <taxon>Magnoliopsida</taxon>
        <taxon>eudicotyledons</taxon>
        <taxon>Gunneridae</taxon>
        <taxon>Pentapetalae</taxon>
        <taxon>rosids</taxon>
        <taxon>malvids</taxon>
        <taxon>Brassicales</taxon>
        <taxon>Brassicaceae</taxon>
        <taxon>Coluteocarpeae</taxon>
        <taxon>Noccaea</taxon>
    </lineage>
</organism>
<feature type="transmembrane region" description="Helical" evidence="1">
    <location>
        <begin position="162"/>
        <end position="179"/>
    </location>
</feature>
<dbReference type="AlphaFoldDB" id="A0A1J3IEB2"/>
<name>A0A1J3IEB2_NOCCA</name>
<sequence>MREFNPEVAEELWSEAEKNNDGTVTLRNYVNLLARAQGILRENIQKCETELASGGLDPARKLELEESLLQYTDDLKLVSLPFQIPAPQESRYVRESKANFEASRASSGAMEASGLFSGRASGIFADVPSARENSLTLKLTFLLTVILFVLELILMFHKNHFYNAMVYIAIFAIVLMGYFDKFYIKFILANLIISIVFDFIWLICQSSPYWNPNPPTHHSTVQTPFLRFMYIFVIILMVAKGLLLALFFRYRNND</sequence>
<protein>
    <submittedName>
        <fullName evidence="3">Uncharacterized protein</fullName>
    </submittedName>
</protein>
<feature type="transmembrane region" description="Helical" evidence="1">
    <location>
        <begin position="228"/>
        <end position="248"/>
    </location>
</feature>
<dbReference type="EMBL" id="GEVM01027661">
    <property type="protein sequence ID" value="JAU78277.1"/>
    <property type="molecule type" value="Transcribed_RNA"/>
</dbReference>
<evidence type="ECO:0000313" key="2">
    <source>
        <dbReference type="EMBL" id="JAU68685.1"/>
    </source>
</evidence>
<keyword evidence="1" id="KW-1133">Transmembrane helix</keyword>
<feature type="transmembrane region" description="Helical" evidence="1">
    <location>
        <begin position="186"/>
        <end position="208"/>
    </location>
</feature>
<feature type="transmembrane region" description="Helical" evidence="1">
    <location>
        <begin position="139"/>
        <end position="156"/>
    </location>
</feature>
<evidence type="ECO:0000256" key="1">
    <source>
        <dbReference type="SAM" id="Phobius"/>
    </source>
</evidence>
<gene>
    <name evidence="2" type="ORF">LE_TR12456_c0_g1_i1_g.40636</name>
    <name evidence="3" type="ORF">MP_TR26342_c0_g1_i1_g.76816</name>
</gene>
<evidence type="ECO:0000313" key="3">
    <source>
        <dbReference type="EMBL" id="JAU78277.1"/>
    </source>
</evidence>
<reference evidence="3" key="1">
    <citation type="submission" date="2016-07" db="EMBL/GenBank/DDBJ databases">
        <title>De novo transcriptome assembly of four accessions of the metal hyperaccumulator plant Noccaea caerulescens.</title>
        <authorList>
            <person name="Blande D."/>
            <person name="Halimaa P."/>
            <person name="Tervahauta A.I."/>
            <person name="Aarts M.G."/>
            <person name="Karenlampi S.O."/>
        </authorList>
    </citation>
    <scope>NUCLEOTIDE SEQUENCE</scope>
</reference>